<dbReference type="GO" id="GO:0030313">
    <property type="term" value="C:cell envelope"/>
    <property type="evidence" value="ECO:0007669"/>
    <property type="project" value="UniProtKB-SubCell"/>
</dbReference>
<dbReference type="InterPro" id="IPR050553">
    <property type="entry name" value="Thioredoxin_ResA/DsbE_sf"/>
</dbReference>
<dbReference type="PROSITE" id="PS51352">
    <property type="entry name" value="THIOREDOXIN_2"/>
    <property type="match status" value="1"/>
</dbReference>
<organism evidence="6 7">
    <name type="scientific">Mucilaginibacter paludis DSM 18603</name>
    <dbReference type="NCBI Taxonomy" id="714943"/>
    <lineage>
        <taxon>Bacteria</taxon>
        <taxon>Pseudomonadati</taxon>
        <taxon>Bacteroidota</taxon>
        <taxon>Sphingobacteriia</taxon>
        <taxon>Sphingobacteriales</taxon>
        <taxon>Sphingobacteriaceae</taxon>
        <taxon>Mucilaginibacter</taxon>
    </lineage>
</organism>
<dbReference type="Gene3D" id="3.40.30.10">
    <property type="entry name" value="Glutaredoxin"/>
    <property type="match status" value="1"/>
</dbReference>
<dbReference type="InterPro" id="IPR013766">
    <property type="entry name" value="Thioredoxin_domain"/>
</dbReference>
<protein>
    <submittedName>
        <fullName evidence="6">Alkyl hydroperoxide reductase/ Thiol specific antioxidant/ Mal allergen</fullName>
    </submittedName>
</protein>
<proteinExistence type="predicted"/>
<evidence type="ECO:0000313" key="7">
    <source>
        <dbReference type="Proteomes" id="UP000002774"/>
    </source>
</evidence>
<evidence type="ECO:0000256" key="3">
    <source>
        <dbReference type="ARBA" id="ARBA00023157"/>
    </source>
</evidence>
<dbReference type="eggNOG" id="COG0526">
    <property type="taxonomic scope" value="Bacteria"/>
</dbReference>
<dbReference type="OrthoDB" id="1095575at2"/>
<dbReference type="AlphaFoldDB" id="H1YE53"/>
<dbReference type="RefSeq" id="WP_008504911.1">
    <property type="nucleotide sequence ID" value="NZ_CM001403.1"/>
</dbReference>
<feature type="domain" description="Thioredoxin" evidence="5">
    <location>
        <begin position="53"/>
        <end position="194"/>
    </location>
</feature>
<dbReference type="EMBL" id="CM001403">
    <property type="protein sequence ID" value="EHQ25231.1"/>
    <property type="molecule type" value="Genomic_DNA"/>
</dbReference>
<dbReference type="PROSITE" id="PS00194">
    <property type="entry name" value="THIOREDOXIN_1"/>
    <property type="match status" value="1"/>
</dbReference>
<keyword evidence="7" id="KW-1185">Reference proteome</keyword>
<evidence type="ECO:0000256" key="1">
    <source>
        <dbReference type="ARBA" id="ARBA00004196"/>
    </source>
</evidence>
<dbReference type="GO" id="GO:0016491">
    <property type="term" value="F:oxidoreductase activity"/>
    <property type="evidence" value="ECO:0007669"/>
    <property type="project" value="InterPro"/>
</dbReference>
<keyword evidence="3" id="KW-1015">Disulfide bond</keyword>
<keyword evidence="4" id="KW-0676">Redox-active center</keyword>
<comment type="subcellular location">
    <subcellularLocation>
        <location evidence="1">Cell envelope</location>
    </subcellularLocation>
</comment>
<dbReference type="Pfam" id="PF08534">
    <property type="entry name" value="Redoxin"/>
    <property type="match status" value="1"/>
</dbReference>
<dbReference type="PANTHER" id="PTHR42852:SF6">
    <property type="entry name" value="THIOL:DISULFIDE INTERCHANGE PROTEIN DSBE"/>
    <property type="match status" value="1"/>
</dbReference>
<accession>H1YE53</accession>
<dbReference type="InterPro" id="IPR013740">
    <property type="entry name" value="Redoxin"/>
</dbReference>
<reference evidence="6" key="1">
    <citation type="submission" date="2011-09" db="EMBL/GenBank/DDBJ databases">
        <title>The permanent draft genome of Mucilaginibacter paludis DSM 18603.</title>
        <authorList>
            <consortium name="US DOE Joint Genome Institute (JGI-PGF)"/>
            <person name="Lucas S."/>
            <person name="Han J."/>
            <person name="Lapidus A."/>
            <person name="Bruce D."/>
            <person name="Goodwin L."/>
            <person name="Pitluck S."/>
            <person name="Peters L."/>
            <person name="Kyrpides N."/>
            <person name="Mavromatis K."/>
            <person name="Ivanova N."/>
            <person name="Mikhailova N."/>
            <person name="Held B."/>
            <person name="Detter J.C."/>
            <person name="Tapia R."/>
            <person name="Han C."/>
            <person name="Land M."/>
            <person name="Hauser L."/>
            <person name="Markowitz V."/>
            <person name="Cheng J.-F."/>
            <person name="Hugenholtz P."/>
            <person name="Woyke T."/>
            <person name="Wu D."/>
            <person name="Tindall B."/>
            <person name="Brambilla E."/>
            <person name="Klenk H.-P."/>
            <person name="Eisen J.A."/>
        </authorList>
    </citation>
    <scope>NUCLEOTIDE SEQUENCE [LARGE SCALE GENOMIC DNA]</scope>
    <source>
        <strain evidence="6">DSM 18603</strain>
    </source>
</reference>
<dbReference type="SUPFAM" id="SSF52833">
    <property type="entry name" value="Thioredoxin-like"/>
    <property type="match status" value="1"/>
</dbReference>
<evidence type="ECO:0000256" key="2">
    <source>
        <dbReference type="ARBA" id="ARBA00022748"/>
    </source>
</evidence>
<dbReference type="STRING" id="714943.Mucpa_1059"/>
<evidence type="ECO:0000313" key="6">
    <source>
        <dbReference type="EMBL" id="EHQ25231.1"/>
    </source>
</evidence>
<dbReference type="CDD" id="cd02966">
    <property type="entry name" value="TlpA_like_family"/>
    <property type="match status" value="1"/>
</dbReference>
<sequence>MLKATIITAVSISAMLFSGYIKNAPVRDKNEHLTTSYSLRANKGILNADTTLLKVGDKCPDFIFRDTTGYDGRNVKLSAFKGKYVLIDVWASWCAPCRAQYPHLVTLEEKMKNKAITFVSISIDTRIFRWKGPVLSKMGGIQWMVRDETFEKAFGINMIPRFILLDKKGNVLSLKMPLPSHPELEQELNKLKGI</sequence>
<dbReference type="GO" id="GO:0017004">
    <property type="term" value="P:cytochrome complex assembly"/>
    <property type="evidence" value="ECO:0007669"/>
    <property type="project" value="UniProtKB-KW"/>
</dbReference>
<name>H1YE53_9SPHI</name>
<gene>
    <name evidence="6" type="ORF">Mucpa_1059</name>
</gene>
<dbReference type="Proteomes" id="UP000002774">
    <property type="component" value="Chromosome"/>
</dbReference>
<keyword evidence="2" id="KW-0201">Cytochrome c-type biogenesis</keyword>
<dbReference type="InterPro" id="IPR017937">
    <property type="entry name" value="Thioredoxin_CS"/>
</dbReference>
<dbReference type="PANTHER" id="PTHR42852">
    <property type="entry name" value="THIOL:DISULFIDE INTERCHANGE PROTEIN DSBE"/>
    <property type="match status" value="1"/>
</dbReference>
<evidence type="ECO:0000259" key="5">
    <source>
        <dbReference type="PROSITE" id="PS51352"/>
    </source>
</evidence>
<dbReference type="InterPro" id="IPR036249">
    <property type="entry name" value="Thioredoxin-like_sf"/>
</dbReference>
<dbReference type="HOGENOM" id="CLU_042529_11_4_10"/>
<evidence type="ECO:0000256" key="4">
    <source>
        <dbReference type="ARBA" id="ARBA00023284"/>
    </source>
</evidence>